<proteinExistence type="predicted"/>
<dbReference type="KEGG" id="vg:77927691"/>
<reference evidence="1 2" key="1">
    <citation type="submission" date="2021-03" db="EMBL/GenBank/DDBJ databases">
        <authorList>
            <person name="Alqahtani R."/>
            <person name="Behailu E."/>
            <person name="Cappabianca D.W."/>
            <person name="Csanadi-Schwartz K.M."/>
            <person name="Dalal A.S."/>
            <person name="Fahim M.S."/>
            <person name="Franklin J.M."/>
            <person name="Gluckman M.H."/>
            <person name="Levine C.J."/>
            <person name="Martin N."/>
            <person name="Milza N."/>
            <person name="Najmabadi R."/>
            <person name="Newman A.M."/>
            <person name="Pajunar M."/>
            <person name="Qalawee I."/>
            <person name="Rizvi A."/>
            <person name="Samuel A."/>
            <person name="Smith A."/>
            <person name="Swann F.E."/>
            <person name="Sweeney P."/>
            <person name="Torres N.R."/>
            <person name="Ventrone L."/>
            <person name="Ventura L."/>
            <person name="Wroe M."/>
            <person name="Acquaye N.A."/>
            <person name="Agnes T.J."/>
            <person name="Ahmed A."/>
            <person name="Ahmed S."/>
            <person name="Amodu B.A."/>
            <person name="Arefeayne N.F."/>
            <person name="Asamoah-Frimpong E.A."/>
            <person name="Attaran A."/>
            <person name="Barragan J.M."/>
            <person name="Baumgarten L.N."/>
            <person name="Berhane B."/>
            <person name="Beyene A."/>
            <person name="Bhattarai B."/>
            <person name="Biondokin D.V."/>
            <person name="Boone B.K."/>
            <person name="Burney S.Z."/>
            <person name="Cayanan J.T."/>
            <person name="Cesta G."/>
            <person name="Chang J."/>
            <person name="Chavez J."/>
            <person name="Chorbajian C."/>
            <person name="Christian S."/>
            <person name="Corns J.R."/>
            <person name="Corns N.R."/>
            <person name="Cowan J.T."/>
            <person name="Coyne C."/>
            <person name="Dadzie B."/>
            <person name="Datu D.V."/>
            <person name="Deng B.C."/>
            <person name="Der L."/>
            <person name="Dickerson K."/>
            <person name="Dozier E."/>
            <person name="Egbunine A.O."/>
            <person name="Farooq M."/>
            <person name="Fonge A.E."/>
            <person name="Ghomsi-Nono M.P."/>
            <person name="Giampietro H."/>
            <person name="Gunnison R.P."/>
            <person name="Han S.H."/>
            <person name="Hennigan A.J."/>
            <person name="Hong A.N."/>
            <person name="Ijomor E.C."/>
            <person name="Jalali A."/>
            <person name="Jamil T.Z."/>
            <person name="Jenkins C.R."/>
            <person name="Joseph M.A."/>
            <person name="Jowanowitch O.J."/>
            <person name="Kang D."/>
            <person name="Khan A."/>
            <person name="Khan Z.K."/>
            <person name="Kiewe T."/>
            <person name="Kjerulf A.B."/>
            <person name="Kolosey V."/>
            <person name="Kurup M."/>
            <person name="Lee V.H."/>
            <person name="Llontop-Maldonado V."/>
            <person name="Long P."/>
            <person name="Lu N."/>
            <person name="Majekodunmi A."/>
            <person name="Malik H.W."/>
            <person name="Marcellino S.C."/>
            <person name="Martinez L.A."/>
            <person name="Meher F.N."/>
            <person name="Michelin M.A."/>
            <person name="Mitchell K.G."/>
            <person name="Mullens W.J."/>
            <person name="Nwakama C."/>
            <person name="Nwosu F.T."/>
            <person name="Oboh E.C."/>
            <person name="Odujinrin O."/>
            <person name="Ogunsan O."/>
            <person name="O'Neill K."/>
            <person name="Oxlaj J.A."/>
            <person name="Patel A.K."/>
            <person name="Patel B.R."/>
            <person name="Pham Q."/>
            <person name="Porter J."/>
            <person name="Portes J."/>
            <person name="Prokopenko A."/>
            <person name="Quraishi M."/>
            <person name="Qureshi M."/>
            <person name="Rivera A."/>
            <person name="Rubalsky V."/>
            <person name="Saikali Y."/>
            <person name="Saqaf K."/>
            <person name="Saroya S.R."/>
            <person name="Seas A."/>
            <person name="Shadrick R.E."/>
            <person name="Sharda N."/>
            <person name="Sigindere M.T."/>
            <person name="Simbi V.G."/>
            <person name="Thuzar C."/>
            <person name="Tran K."/>
            <person name="Tran V.D."/>
            <person name="Trang W."/>
            <person name="Vaishnav N."/>
            <person name="Vuong K."/>
            <person name="Walker C."/>
            <person name="Wallace S.A."/>
            <person name="Warfield J.C."/>
            <person name="Wikina T."/>
            <person name="Wobbeking F.T."/>
            <person name="Worrent L.D."/>
            <person name="Yan T."/>
            <person name="Zehra A."/>
            <person name="Avazpour P."/>
            <person name="Kim F.M."/>
            <person name="Mason K."/>
            <person name="Nguyen D.A."/>
            <person name="Pettit S.M."/>
            <person name="Zhou O.J."/>
            <person name="Brissett D.L."/>
            <person name="Gualtieri C."/>
            <person name="Hufford T.M."/>
            <person name="Ko J.M."/>
            <person name="Novak J.K."/>
            <person name="Smith Z.M."/>
            <person name="Mayer-Bacon C."/>
            <person name="Erill I."/>
            <person name="Caruso S.M."/>
            <person name="Garlena R.A."/>
            <person name="Russell D.A."/>
            <person name="Pope W.H."/>
            <person name="Jacobs-Sera D."/>
            <person name="Hatfull G.F."/>
        </authorList>
    </citation>
    <scope>NUCLEOTIDE SEQUENCE [LARGE SCALE GENOMIC DNA]</scope>
</reference>
<dbReference type="RefSeq" id="YP_010651959.1">
    <property type="nucleotide sequence ID" value="NC_070784.1"/>
</dbReference>
<evidence type="ECO:0000313" key="1">
    <source>
        <dbReference type="EMBL" id="QWT30002.1"/>
    </source>
</evidence>
<dbReference type="GeneID" id="77927691"/>
<sequence length="48" mass="5798">MAFLDKIYYKAKSRIEAESWINSTGKKRYPQITFTWKRSGNEWLVVKK</sequence>
<gene>
    <name evidence="1" type="primary">123</name>
    <name evidence="1" type="ORF">SEA_TUNATARTARE_123</name>
</gene>
<keyword evidence="2" id="KW-1185">Reference proteome</keyword>
<dbReference type="EMBL" id="MW822145">
    <property type="protein sequence ID" value="QWT30002.1"/>
    <property type="molecule type" value="Genomic_DNA"/>
</dbReference>
<name>A0A8F2IWF9_9CAUD</name>
<accession>A0A8F2IWF9</accession>
<organism evidence="1 2">
    <name type="scientific">Streptomyces phage TunaTartare</name>
    <dbReference type="NCBI Taxonomy" id="2848887"/>
    <lineage>
        <taxon>Viruses</taxon>
        <taxon>Duplodnaviria</taxon>
        <taxon>Heunggongvirae</taxon>
        <taxon>Uroviricota</taxon>
        <taxon>Caudoviricetes</taxon>
        <taxon>Stanwilliamsviridae</taxon>
        <taxon>Loccivirinae</taxon>
        <taxon>Faustvirus</taxon>
        <taxon>Faustvirus tunatartare</taxon>
    </lineage>
</organism>
<evidence type="ECO:0000313" key="2">
    <source>
        <dbReference type="Proteomes" id="UP000683399"/>
    </source>
</evidence>
<protein>
    <submittedName>
        <fullName evidence="1">Uncharacterized protein</fullName>
    </submittedName>
</protein>
<dbReference type="Proteomes" id="UP000683399">
    <property type="component" value="Segment"/>
</dbReference>